<sequence length="66" mass="6981">MAGEEIGSEGIMLDLSWPEEGIAVIFESESGDEELLAKDGWTLVQATAHDITAALENVESGEGHHG</sequence>
<reference evidence="1 2" key="1">
    <citation type="submission" date="2017-07" db="EMBL/GenBank/DDBJ databases">
        <authorList>
            <person name="Sun Z.S."/>
            <person name="Albrecht U."/>
            <person name="Echele G."/>
            <person name="Lee C.C."/>
        </authorList>
    </citation>
    <scope>NUCLEOTIDE SEQUENCE [LARGE SCALE GENOMIC DNA]</scope>
    <source>
        <strain evidence="1 2">P16-029</strain>
    </source>
</reference>
<gene>
    <name evidence="1" type="ORF">CHT91_02805</name>
</gene>
<dbReference type="EMBL" id="NOWI01000002">
    <property type="protein sequence ID" value="RFT46570.1"/>
    <property type="molecule type" value="Genomic_DNA"/>
</dbReference>
<evidence type="ECO:0000313" key="2">
    <source>
        <dbReference type="Proteomes" id="UP000259211"/>
    </source>
</evidence>
<keyword evidence="1" id="KW-0378">Hydrolase</keyword>
<accession>A0A3E2DMI1</accession>
<keyword evidence="1" id="KW-0547">Nucleotide-binding</keyword>
<keyword evidence="1" id="KW-0347">Helicase</keyword>
<evidence type="ECO:0000313" key="1">
    <source>
        <dbReference type="EMBL" id="RFT46570.1"/>
    </source>
</evidence>
<dbReference type="GO" id="GO:0004386">
    <property type="term" value="F:helicase activity"/>
    <property type="evidence" value="ECO:0007669"/>
    <property type="project" value="UniProtKB-KW"/>
</dbReference>
<comment type="caution">
    <text evidence="1">The sequence shown here is derived from an EMBL/GenBank/DDBJ whole genome shotgun (WGS) entry which is preliminary data.</text>
</comment>
<organism evidence="1 2">
    <name type="scientific">Cutibacterium avidum</name>
    <dbReference type="NCBI Taxonomy" id="33010"/>
    <lineage>
        <taxon>Bacteria</taxon>
        <taxon>Bacillati</taxon>
        <taxon>Actinomycetota</taxon>
        <taxon>Actinomycetes</taxon>
        <taxon>Propionibacteriales</taxon>
        <taxon>Propionibacteriaceae</taxon>
        <taxon>Cutibacterium</taxon>
    </lineage>
</organism>
<dbReference type="AlphaFoldDB" id="A0A3E2DMI1"/>
<proteinExistence type="predicted"/>
<dbReference type="Proteomes" id="UP000259211">
    <property type="component" value="Unassembled WGS sequence"/>
</dbReference>
<protein>
    <submittedName>
        <fullName evidence="1">DEAD/DEAH box helicase</fullName>
    </submittedName>
</protein>
<keyword evidence="1" id="KW-0067">ATP-binding</keyword>
<name>A0A3E2DMI1_9ACTN</name>